<gene>
    <name evidence="1" type="ORF">J0X13_11270</name>
</gene>
<protein>
    <submittedName>
        <fullName evidence="1">Uncharacterized protein</fullName>
    </submittedName>
</protein>
<comment type="caution">
    <text evidence="1">The sequence shown here is derived from an EMBL/GenBank/DDBJ whole genome shotgun (WGS) entry which is preliminary data.</text>
</comment>
<name>A0ABS3EY97_9FLAO</name>
<dbReference type="Proteomes" id="UP000664163">
    <property type="component" value="Unassembled WGS sequence"/>
</dbReference>
<keyword evidence="2" id="KW-1185">Reference proteome</keyword>
<sequence length="244" mass="28667">MRRNPAFDINEDYHGFRTNFIKGINELLSKETFKSKKEELEAGLEVARMLHFICESEDLEVIISEVKKAELLIETEEVDYQLNQIIKDSNLTQFQETRFKAIVYSQYIKYLIGRLNFSNLFPEGFPLFDFTIHNDEVRTTIVPLEREISERQNKKPTKSTPIRVKIGALFLSGEADQAYNKYGSWSKVATHFNFKKFRGQFSATAKRENSENENDVFQSHQKEILDYCKSNNTPINHKEYLRQE</sequence>
<reference evidence="1 2" key="1">
    <citation type="submission" date="2021-03" db="EMBL/GenBank/DDBJ databases">
        <title>Muricauda sp. CAU 1631 isolated from Incheon.</title>
        <authorList>
            <person name="Kim W."/>
        </authorList>
    </citation>
    <scope>NUCLEOTIDE SEQUENCE [LARGE SCALE GENOMIC DNA]</scope>
    <source>
        <strain evidence="1 2">CAU 1631</strain>
    </source>
</reference>
<evidence type="ECO:0000313" key="1">
    <source>
        <dbReference type="EMBL" id="MBO0331135.1"/>
    </source>
</evidence>
<dbReference type="RefSeq" id="WP_207071538.1">
    <property type="nucleotide sequence ID" value="NZ_JAFLND010000003.1"/>
</dbReference>
<organism evidence="1 2">
    <name type="scientific">[Muricauda] lutisoli</name>
    <dbReference type="NCBI Taxonomy" id="2816035"/>
    <lineage>
        <taxon>Bacteria</taxon>
        <taxon>Pseudomonadati</taxon>
        <taxon>Bacteroidota</taxon>
        <taxon>Flavobacteriia</taxon>
        <taxon>Flavobacteriales</taxon>
        <taxon>Flavobacteriaceae</taxon>
        <taxon>Allomuricauda</taxon>
    </lineage>
</organism>
<dbReference type="EMBL" id="JAFLND010000003">
    <property type="protein sequence ID" value="MBO0331135.1"/>
    <property type="molecule type" value="Genomic_DNA"/>
</dbReference>
<accession>A0ABS3EY97</accession>
<proteinExistence type="predicted"/>
<evidence type="ECO:0000313" key="2">
    <source>
        <dbReference type="Proteomes" id="UP000664163"/>
    </source>
</evidence>